<accession>A0A318KPU3</accession>
<sequence>MNHCVEIKYIVNEFCHQITVNYSKLTVEIITNRVLSDAEKEFISNAISRYFLEN</sequence>
<comment type="caution">
    <text evidence="1">The sequence shown here is derived from an EMBL/GenBank/DDBJ whole genome shotgun (WGS) entry which is preliminary data.</text>
</comment>
<name>A0A318KPU3_9FIRM</name>
<evidence type="ECO:0000313" key="2">
    <source>
        <dbReference type="Proteomes" id="UP000247612"/>
    </source>
</evidence>
<dbReference type="AlphaFoldDB" id="A0A318KPU3"/>
<gene>
    <name evidence="1" type="ORF">DES51_105243</name>
</gene>
<dbReference type="EMBL" id="QJKH01000005">
    <property type="protein sequence ID" value="PXX79769.1"/>
    <property type="molecule type" value="Genomic_DNA"/>
</dbReference>
<organism evidence="1 2">
    <name type="scientific">Dielma fastidiosa</name>
    <dbReference type="NCBI Taxonomy" id="1034346"/>
    <lineage>
        <taxon>Bacteria</taxon>
        <taxon>Bacillati</taxon>
        <taxon>Bacillota</taxon>
        <taxon>Erysipelotrichia</taxon>
        <taxon>Erysipelotrichales</taxon>
        <taxon>Erysipelotrichaceae</taxon>
        <taxon>Dielma</taxon>
    </lineage>
</organism>
<evidence type="ECO:0000313" key="1">
    <source>
        <dbReference type="EMBL" id="PXX79769.1"/>
    </source>
</evidence>
<proteinExistence type="predicted"/>
<keyword evidence="2" id="KW-1185">Reference proteome</keyword>
<reference evidence="1 2" key="1">
    <citation type="submission" date="2018-05" db="EMBL/GenBank/DDBJ databases">
        <title>Genomic Encyclopedia of Type Strains, Phase IV (KMG-IV): sequencing the most valuable type-strain genomes for metagenomic binning, comparative biology and taxonomic classification.</title>
        <authorList>
            <person name="Goeker M."/>
        </authorList>
    </citation>
    <scope>NUCLEOTIDE SEQUENCE [LARGE SCALE GENOMIC DNA]</scope>
    <source>
        <strain evidence="1 2">JC118</strain>
    </source>
</reference>
<protein>
    <submittedName>
        <fullName evidence="1">Uncharacterized protein</fullName>
    </submittedName>
</protein>
<dbReference type="Proteomes" id="UP000247612">
    <property type="component" value="Unassembled WGS sequence"/>
</dbReference>